<sequence>MHLETAEEGRYQPDTADGQTTSPQPSPFTSSIPLDQTPSSVFPSQNPALDCSPSAPASMEQTHAPEHSPQEPPQPSSPAAESSPSPIHPLHSAPDPDVPPLPSPSSEMSCTFIPPADESTASQDLGGEVQPVAAEGDVQSNKVESSSMNATPEELSPSQPMEQEGAKSACPTVPTQSESVEMEMVSDGAASVESDQSDGDRRPSSDCIPSLAAALKELHELLVSNNQAQSQSRSTSCSPPNAPGQDSDRASSEPGTPTPESTAIATGAETRDAKANFTAAVVSDEEPDLPGQEEVHLSEGTAETVEDGLSQCPSGSEERAADDQEETSDISVSESEPEVPTGPALVPDFWEPPEGQPGSGDADGQASGTDIQDSLQTEHIFLTPLSVEVGPPEEVSCTSSSAPLLTQAPQPSSPAPLLQSLHPFTEQFPAEHIQRIQAAGFSAREAVEALERAHGVVEIALLALLARSITVPT</sequence>
<proteinExistence type="predicted"/>
<organism evidence="3">
    <name type="scientific">Iconisemion striatum</name>
    <dbReference type="NCBI Taxonomy" id="60296"/>
    <lineage>
        <taxon>Eukaryota</taxon>
        <taxon>Metazoa</taxon>
        <taxon>Chordata</taxon>
        <taxon>Craniata</taxon>
        <taxon>Vertebrata</taxon>
        <taxon>Euteleostomi</taxon>
        <taxon>Actinopterygii</taxon>
        <taxon>Neopterygii</taxon>
        <taxon>Teleostei</taxon>
        <taxon>Neoteleostei</taxon>
        <taxon>Acanthomorphata</taxon>
        <taxon>Ovalentaria</taxon>
        <taxon>Atherinomorphae</taxon>
        <taxon>Cyprinodontiformes</taxon>
        <taxon>Nothobranchiidae</taxon>
        <taxon>Iconisemion</taxon>
    </lineage>
</organism>
<feature type="region of interest" description="Disordered" evidence="1">
    <location>
        <begin position="222"/>
        <end position="369"/>
    </location>
</feature>
<gene>
    <name evidence="3" type="primary">Nfu_g_1_020787</name>
</gene>
<reference evidence="3" key="2">
    <citation type="submission" date="2016-06" db="EMBL/GenBank/DDBJ databases">
        <title>The genome of a short-lived fish provides insights into sex chromosome evolution and the genetic control of aging.</title>
        <authorList>
            <person name="Reichwald K."/>
            <person name="Felder M."/>
            <person name="Petzold A."/>
            <person name="Koch P."/>
            <person name="Groth M."/>
            <person name="Platzer M."/>
        </authorList>
    </citation>
    <scope>NUCLEOTIDE SEQUENCE</scope>
    <source>
        <tissue evidence="3">Brain</tissue>
    </source>
</reference>
<evidence type="ECO:0000259" key="2">
    <source>
        <dbReference type="PROSITE" id="PS50030"/>
    </source>
</evidence>
<reference evidence="3" key="1">
    <citation type="submission" date="2016-05" db="EMBL/GenBank/DDBJ databases">
        <authorList>
            <person name="Lavstsen T."/>
            <person name="Jespersen J.S."/>
        </authorList>
    </citation>
    <scope>NUCLEOTIDE SEQUENCE</scope>
    <source>
        <tissue evidence="3">Brain</tissue>
    </source>
</reference>
<dbReference type="PROSITE" id="PS50030">
    <property type="entry name" value="UBA"/>
    <property type="match status" value="1"/>
</dbReference>
<feature type="domain" description="UBA" evidence="2">
    <location>
        <begin position="423"/>
        <end position="467"/>
    </location>
</feature>
<feature type="compositionally biased region" description="Polar residues" evidence="1">
    <location>
        <begin position="223"/>
        <end position="239"/>
    </location>
</feature>
<dbReference type="EMBL" id="HADW01004872">
    <property type="protein sequence ID" value="SBP06272.1"/>
    <property type="molecule type" value="Transcribed_RNA"/>
</dbReference>
<feature type="region of interest" description="Disordered" evidence="1">
    <location>
        <begin position="1"/>
        <end position="208"/>
    </location>
</feature>
<feature type="compositionally biased region" description="Low complexity" evidence="1">
    <location>
        <begin position="77"/>
        <end position="95"/>
    </location>
</feature>
<dbReference type="InterPro" id="IPR015940">
    <property type="entry name" value="UBA"/>
</dbReference>
<protein>
    <recommendedName>
        <fullName evidence="2">UBA domain-containing protein</fullName>
    </recommendedName>
</protein>
<dbReference type="PANTHER" id="PTHR15397:SF3">
    <property type="entry name" value="DNA DAMAGE INDUCIBLE 1 HOMOLOG 2"/>
    <property type="match status" value="1"/>
</dbReference>
<feature type="compositionally biased region" description="Polar residues" evidence="1">
    <location>
        <begin position="138"/>
        <end position="161"/>
    </location>
</feature>
<evidence type="ECO:0000256" key="1">
    <source>
        <dbReference type="SAM" id="MobiDB-lite"/>
    </source>
</evidence>
<feature type="compositionally biased region" description="Polar residues" evidence="1">
    <location>
        <begin position="253"/>
        <end position="264"/>
    </location>
</feature>
<feature type="compositionally biased region" description="Basic and acidic residues" evidence="1">
    <location>
        <begin position="1"/>
        <end position="11"/>
    </location>
</feature>
<evidence type="ECO:0000313" key="3">
    <source>
        <dbReference type="EMBL" id="SBP06272.1"/>
    </source>
</evidence>
<feature type="compositionally biased region" description="Polar residues" evidence="1">
    <location>
        <begin position="34"/>
        <end position="47"/>
    </location>
</feature>
<feature type="compositionally biased region" description="Low complexity" evidence="1">
    <location>
        <begin position="20"/>
        <end position="33"/>
    </location>
</feature>
<feature type="compositionally biased region" description="Low complexity" evidence="1">
    <location>
        <begin position="407"/>
        <end position="419"/>
    </location>
</feature>
<name>A0A1A7WJW8_9TELE</name>
<dbReference type="AlphaFoldDB" id="A0A1A7WJW8"/>
<feature type="region of interest" description="Disordered" evidence="1">
    <location>
        <begin position="391"/>
        <end position="419"/>
    </location>
</feature>
<accession>A0A1A7WJW8</accession>
<dbReference type="PANTHER" id="PTHR15397">
    <property type="entry name" value="SODIUM-GLUCOSE COTRANSPORTER REGULATORY PROTEIN -RELATED"/>
    <property type="match status" value="1"/>
</dbReference>